<feature type="transmembrane region" description="Helical" evidence="1">
    <location>
        <begin position="54"/>
        <end position="73"/>
    </location>
</feature>
<reference evidence="2 3" key="1">
    <citation type="submission" date="2019-02" db="EMBL/GenBank/DDBJ databases">
        <title>Kribbella capetownensis sp. nov. and Kribbella speibonae sp. nov., isolated from soil.</title>
        <authorList>
            <person name="Curtis S.M."/>
            <person name="Norton I."/>
            <person name="Everest G.J."/>
            <person name="Meyers P.R."/>
        </authorList>
    </citation>
    <scope>NUCLEOTIDE SEQUENCE [LARGE SCALE GENOMIC DNA]</scope>
    <source>
        <strain evidence="2 3">NRRL B-24813</strain>
    </source>
</reference>
<protein>
    <submittedName>
        <fullName evidence="2">Uncharacterized protein</fullName>
    </submittedName>
</protein>
<dbReference type="RefSeq" id="WP_131362821.1">
    <property type="nucleotide sequence ID" value="NZ_SJKB01000012.1"/>
</dbReference>
<feature type="transmembrane region" description="Helical" evidence="1">
    <location>
        <begin position="130"/>
        <end position="151"/>
    </location>
</feature>
<organism evidence="2 3">
    <name type="scientific">Kribbella pittospori</name>
    <dbReference type="NCBI Taxonomy" id="722689"/>
    <lineage>
        <taxon>Bacteria</taxon>
        <taxon>Bacillati</taxon>
        <taxon>Actinomycetota</taxon>
        <taxon>Actinomycetes</taxon>
        <taxon>Propionibacteriales</taxon>
        <taxon>Kribbellaceae</taxon>
        <taxon>Kribbella</taxon>
    </lineage>
</organism>
<dbReference type="OrthoDB" id="3830140at2"/>
<gene>
    <name evidence="2" type="ORF">E0H73_32540</name>
</gene>
<evidence type="ECO:0000313" key="3">
    <source>
        <dbReference type="Proteomes" id="UP000291144"/>
    </source>
</evidence>
<comment type="caution">
    <text evidence="2">The sequence shown here is derived from an EMBL/GenBank/DDBJ whole genome shotgun (WGS) entry which is preliminary data.</text>
</comment>
<accession>A0A4R0KDG7</accession>
<name>A0A4R0KDG7_9ACTN</name>
<keyword evidence="1" id="KW-0472">Membrane</keyword>
<keyword evidence="1" id="KW-1133">Transmembrane helix</keyword>
<keyword evidence="3" id="KW-1185">Reference proteome</keyword>
<proteinExistence type="predicted"/>
<evidence type="ECO:0000256" key="1">
    <source>
        <dbReference type="SAM" id="Phobius"/>
    </source>
</evidence>
<feature type="transmembrane region" description="Helical" evidence="1">
    <location>
        <begin position="85"/>
        <end position="118"/>
    </location>
</feature>
<keyword evidence="1" id="KW-0812">Transmembrane</keyword>
<dbReference type="EMBL" id="SJKB01000012">
    <property type="protein sequence ID" value="TCC56416.1"/>
    <property type="molecule type" value="Genomic_DNA"/>
</dbReference>
<dbReference type="AlphaFoldDB" id="A0A4R0KDG7"/>
<evidence type="ECO:0000313" key="2">
    <source>
        <dbReference type="EMBL" id="TCC56416.1"/>
    </source>
</evidence>
<feature type="transmembrane region" description="Helical" evidence="1">
    <location>
        <begin position="12"/>
        <end position="34"/>
    </location>
</feature>
<dbReference type="Proteomes" id="UP000291144">
    <property type="component" value="Unassembled WGS sequence"/>
</dbReference>
<sequence length="152" mass="15270">MTTTTSASHRLDVLNPLWAALTGAAIYGLAMTAGEVFNLNADPDNGPQTSMAEIALYVGIVVAAGVIAVWLGLRARAGSPGRLAGTALGLGIAAAATYAVFWSGWPLVFGAVTVALAVEHRRRVGSFGPVTVIALILGAAALVAAAITCVLG</sequence>